<evidence type="ECO:0000256" key="1">
    <source>
        <dbReference type="PROSITE-ProRule" id="PRU00108"/>
    </source>
</evidence>
<dbReference type="InterPro" id="IPR009057">
    <property type="entry name" value="Homeodomain-like_sf"/>
</dbReference>
<evidence type="ECO:0000259" key="3">
    <source>
        <dbReference type="PROSITE" id="PS50071"/>
    </source>
</evidence>
<dbReference type="EMBL" id="JABCIY010000039">
    <property type="protein sequence ID" value="KAF7195551.1"/>
    <property type="molecule type" value="Genomic_DNA"/>
</dbReference>
<dbReference type="AlphaFoldDB" id="A0A8H6RR03"/>
<reference evidence="4" key="1">
    <citation type="submission" date="2020-04" db="EMBL/GenBank/DDBJ databases">
        <title>Draft genome resource of the tomato pathogen Pseudocercospora fuligena.</title>
        <authorList>
            <person name="Zaccaron A."/>
        </authorList>
    </citation>
    <scope>NUCLEOTIDE SEQUENCE</scope>
    <source>
        <strain evidence="4">PF001</strain>
    </source>
</reference>
<feature type="compositionally biased region" description="Basic and acidic residues" evidence="2">
    <location>
        <begin position="208"/>
        <end position="220"/>
    </location>
</feature>
<dbReference type="Proteomes" id="UP000660729">
    <property type="component" value="Unassembled WGS sequence"/>
</dbReference>
<dbReference type="OrthoDB" id="6159439at2759"/>
<feature type="region of interest" description="Disordered" evidence="2">
    <location>
        <begin position="179"/>
        <end position="251"/>
    </location>
</feature>
<name>A0A8H6RR03_9PEZI</name>
<gene>
    <name evidence="4" type="ORF">HII31_03145</name>
</gene>
<accession>A0A8H6RR03</accession>
<feature type="compositionally biased region" description="Polar residues" evidence="2">
    <location>
        <begin position="398"/>
        <end position="408"/>
    </location>
</feature>
<evidence type="ECO:0000313" key="5">
    <source>
        <dbReference type="Proteomes" id="UP000660729"/>
    </source>
</evidence>
<keyword evidence="1" id="KW-0238">DNA-binding</keyword>
<dbReference type="InterPro" id="IPR001356">
    <property type="entry name" value="HD"/>
</dbReference>
<dbReference type="Gene3D" id="1.10.10.60">
    <property type="entry name" value="Homeodomain-like"/>
    <property type="match status" value="1"/>
</dbReference>
<dbReference type="PROSITE" id="PS50071">
    <property type="entry name" value="HOMEOBOX_2"/>
    <property type="match status" value="1"/>
</dbReference>
<organism evidence="4 5">
    <name type="scientific">Pseudocercospora fuligena</name>
    <dbReference type="NCBI Taxonomy" id="685502"/>
    <lineage>
        <taxon>Eukaryota</taxon>
        <taxon>Fungi</taxon>
        <taxon>Dikarya</taxon>
        <taxon>Ascomycota</taxon>
        <taxon>Pezizomycotina</taxon>
        <taxon>Dothideomycetes</taxon>
        <taxon>Dothideomycetidae</taxon>
        <taxon>Mycosphaerellales</taxon>
        <taxon>Mycosphaerellaceae</taxon>
        <taxon>Pseudocercospora</taxon>
    </lineage>
</organism>
<feature type="DNA-binding region" description="Homeobox" evidence="1">
    <location>
        <begin position="82"/>
        <end position="140"/>
    </location>
</feature>
<keyword evidence="5" id="KW-1185">Reference proteome</keyword>
<dbReference type="GO" id="GO:0003677">
    <property type="term" value="F:DNA binding"/>
    <property type="evidence" value="ECO:0007669"/>
    <property type="project" value="UniProtKB-UniRule"/>
</dbReference>
<feature type="non-terminal residue" evidence="4">
    <location>
        <position position="534"/>
    </location>
</feature>
<feature type="region of interest" description="Disordered" evidence="2">
    <location>
        <begin position="398"/>
        <end position="520"/>
    </location>
</feature>
<feature type="compositionally biased region" description="Low complexity" evidence="2">
    <location>
        <begin position="240"/>
        <end position="251"/>
    </location>
</feature>
<feature type="compositionally biased region" description="Polar residues" evidence="2">
    <location>
        <begin position="197"/>
        <end position="207"/>
    </location>
</feature>
<comment type="subcellular location">
    <subcellularLocation>
        <location evidence="1">Nucleus</location>
    </subcellularLocation>
</comment>
<feature type="compositionally biased region" description="Basic and acidic residues" evidence="2">
    <location>
        <begin position="450"/>
        <end position="459"/>
    </location>
</feature>
<evidence type="ECO:0000313" key="4">
    <source>
        <dbReference type="EMBL" id="KAF7195551.1"/>
    </source>
</evidence>
<dbReference type="GO" id="GO:0005634">
    <property type="term" value="C:nucleus"/>
    <property type="evidence" value="ECO:0007669"/>
    <property type="project" value="UniProtKB-SubCell"/>
</dbReference>
<feature type="region of interest" description="Disordered" evidence="2">
    <location>
        <begin position="292"/>
        <end position="349"/>
    </location>
</feature>
<keyword evidence="1" id="KW-0371">Homeobox</keyword>
<feature type="compositionally biased region" description="Polar residues" evidence="2">
    <location>
        <begin position="421"/>
        <end position="433"/>
    </location>
</feature>
<dbReference type="SUPFAM" id="SSF46689">
    <property type="entry name" value="Homeodomain-like"/>
    <property type="match status" value="1"/>
</dbReference>
<proteinExistence type="predicted"/>
<sequence length="534" mass="59054">ARKAKKSVAQQSGMGSLFWTTHLTIEYGQLDSVFESILSIRYTSCTGQVEKRDRWHNSAKLRQQELLPPETTTNQDQMILEAAYKNDPKPDKAARLELVKQISLGEKEVQVRSTTRHFDHERYFNNIWFQNRRQSSRRKSRPLLPHEIAQYQLSRGVAIPGTQGIEARLGFTQQSEVIHEAGGSSPTSDASDGPQINELSPTAGSQQDHLEGAAITDREAAPVNLESTGPSERPLSIGLSRSSSASADDSSLTVGYLANRRSELSLQRSLSVNCMPPPVPVVRRELRKSSSLIRLSMDSEGKAMVTTKDASSPSPPRPQQHRLPGNTSTSEDLSSLPPLNGLKRSFSGRSRDSRSWEFWCDKESRNELETAAVRDARGSATGAIGLLRNVSGRSVLGTLSSKQNQIRPDSNKRQRHELKRSTVQRSSTASARLQDSHEARGAHAPSVSLKRSESDKENWSPHNGSSESRFSDQERSSMKRSESSKHLIEGRTDPEADPELAAFMGRGRKVTKASGDDDLDCVHGLLSLSQGNWR</sequence>
<evidence type="ECO:0000256" key="2">
    <source>
        <dbReference type="SAM" id="MobiDB-lite"/>
    </source>
</evidence>
<feature type="domain" description="Homeobox" evidence="3">
    <location>
        <begin position="80"/>
        <end position="139"/>
    </location>
</feature>
<feature type="compositionally biased region" description="Basic and acidic residues" evidence="2">
    <location>
        <begin position="469"/>
        <end position="494"/>
    </location>
</feature>
<protein>
    <recommendedName>
        <fullName evidence="3">Homeobox domain-containing protein</fullName>
    </recommendedName>
</protein>
<comment type="caution">
    <text evidence="4">The sequence shown here is derived from an EMBL/GenBank/DDBJ whole genome shotgun (WGS) entry which is preliminary data.</text>
</comment>
<dbReference type="SMART" id="SM00389">
    <property type="entry name" value="HOX"/>
    <property type="match status" value="1"/>
</dbReference>
<keyword evidence="1" id="KW-0539">Nucleus</keyword>
<dbReference type="CDD" id="cd00086">
    <property type="entry name" value="homeodomain"/>
    <property type="match status" value="1"/>
</dbReference>